<keyword evidence="6 9" id="KW-1133">Transmembrane helix</keyword>
<organism evidence="12 13">
    <name type="scientific">Heyndrickxia camelliae</name>
    <dbReference type="NCBI Taxonomy" id="1707093"/>
    <lineage>
        <taxon>Bacteria</taxon>
        <taxon>Bacillati</taxon>
        <taxon>Bacillota</taxon>
        <taxon>Bacilli</taxon>
        <taxon>Bacillales</taxon>
        <taxon>Bacillaceae</taxon>
        <taxon>Heyndrickxia</taxon>
    </lineage>
</organism>
<dbReference type="GO" id="GO:0005886">
    <property type="term" value="C:plasma membrane"/>
    <property type="evidence" value="ECO:0007669"/>
    <property type="project" value="UniProtKB-SubCell"/>
</dbReference>
<feature type="transmembrane region" description="Helical" evidence="9">
    <location>
        <begin position="401"/>
        <end position="419"/>
    </location>
</feature>
<dbReference type="AlphaFoldDB" id="A0A2N3LKB6"/>
<keyword evidence="5" id="KW-0732">Signal</keyword>
<name>A0A2N3LKB6_9BACI</name>
<dbReference type="InterPro" id="IPR007348">
    <property type="entry name" value="CopC_dom"/>
</dbReference>
<feature type="transmembrane region" description="Helical" evidence="9">
    <location>
        <begin position="296"/>
        <end position="316"/>
    </location>
</feature>
<dbReference type="PANTHER" id="PTHR34820">
    <property type="entry name" value="INNER MEMBRANE PROTEIN YEBZ"/>
    <property type="match status" value="1"/>
</dbReference>
<evidence type="ECO:0000256" key="1">
    <source>
        <dbReference type="ARBA" id="ARBA00004651"/>
    </source>
</evidence>
<evidence type="ECO:0000313" key="13">
    <source>
        <dbReference type="Proteomes" id="UP000233440"/>
    </source>
</evidence>
<evidence type="ECO:0000256" key="8">
    <source>
        <dbReference type="ARBA" id="ARBA00023136"/>
    </source>
</evidence>
<evidence type="ECO:0000256" key="5">
    <source>
        <dbReference type="ARBA" id="ARBA00022729"/>
    </source>
</evidence>
<comment type="caution">
    <text evidence="12">The sequence shown here is derived from an EMBL/GenBank/DDBJ whole genome shotgun (WGS) entry which is preliminary data.</text>
</comment>
<evidence type="ECO:0000256" key="2">
    <source>
        <dbReference type="ARBA" id="ARBA00022475"/>
    </source>
</evidence>
<evidence type="ECO:0000259" key="10">
    <source>
        <dbReference type="Pfam" id="PF04234"/>
    </source>
</evidence>
<evidence type="ECO:0000313" key="12">
    <source>
        <dbReference type="EMBL" id="PKR84993.1"/>
    </source>
</evidence>
<dbReference type="RefSeq" id="WP_101354358.1">
    <property type="nucleotide sequence ID" value="NZ_PIQO01000007.1"/>
</dbReference>
<comment type="subcellular location">
    <subcellularLocation>
        <location evidence="1">Cell membrane</location>
        <topology evidence="1">Multi-pass membrane protein</topology>
    </subcellularLocation>
</comment>
<dbReference type="InterPro" id="IPR032694">
    <property type="entry name" value="CopC/D"/>
</dbReference>
<dbReference type="GO" id="GO:0005507">
    <property type="term" value="F:copper ion binding"/>
    <property type="evidence" value="ECO:0007669"/>
    <property type="project" value="InterPro"/>
</dbReference>
<keyword evidence="8 9" id="KW-0472">Membrane</keyword>
<dbReference type="Pfam" id="PF04234">
    <property type="entry name" value="CopC"/>
    <property type="match status" value="1"/>
</dbReference>
<dbReference type="InterPro" id="IPR014756">
    <property type="entry name" value="Ig_E-set"/>
</dbReference>
<dbReference type="GO" id="GO:0006825">
    <property type="term" value="P:copper ion transport"/>
    <property type="evidence" value="ECO:0007669"/>
    <property type="project" value="InterPro"/>
</dbReference>
<dbReference type="GO" id="GO:0046688">
    <property type="term" value="P:response to copper ion"/>
    <property type="evidence" value="ECO:0007669"/>
    <property type="project" value="InterPro"/>
</dbReference>
<feature type="transmembrane region" description="Helical" evidence="9">
    <location>
        <begin position="151"/>
        <end position="171"/>
    </location>
</feature>
<dbReference type="Gene3D" id="2.60.40.1220">
    <property type="match status" value="1"/>
</dbReference>
<feature type="transmembrane region" description="Helical" evidence="9">
    <location>
        <begin position="260"/>
        <end position="284"/>
    </location>
</feature>
<dbReference type="PANTHER" id="PTHR34820:SF4">
    <property type="entry name" value="INNER MEMBRANE PROTEIN YEBZ"/>
    <property type="match status" value="1"/>
</dbReference>
<evidence type="ECO:0000256" key="6">
    <source>
        <dbReference type="ARBA" id="ARBA00022989"/>
    </source>
</evidence>
<keyword evidence="7" id="KW-0186">Copper</keyword>
<dbReference type="Proteomes" id="UP000233440">
    <property type="component" value="Unassembled WGS sequence"/>
</dbReference>
<keyword evidence="3 9" id="KW-0812">Transmembrane</keyword>
<evidence type="ECO:0000256" key="7">
    <source>
        <dbReference type="ARBA" id="ARBA00023008"/>
    </source>
</evidence>
<sequence length="538" mass="59909">MKKSKSIIWFLMVFILLISVPHLASAHAYIVKSTPSENEIMNRSPGKVAIQFDEEIQAAFHSLKVVDQTGKRVDQNDAHINKKNQAMIEASLKPKLQDGTYTIQWNVISSDGHPISGTIPFQIGDAAKSGQQAVATTTGYTPHADMIIIRWLFYLSCSLFIGSLFFCFFIYKGKSFPFTNKVFRMLRYSIQGLFISIILSLPLQTTIDAGLKWTNAIQFSMLMQTISDTKFGHIWLVQIGLMIILSFITYFIIHSKAKKAWAYTGMLGLLALLVSKTFIGHATSFKYQSIGVTIDFLHMAAAALWIGSLLAIAILLRKKEDETIYWLSIQRFSYWGAAFVVIIVATGVYESFKFIPTVNALFHTLYGQVIITKIILLIFMVGFALVNFIKGKSQKKTLGPSIWMEFMIGVIVFVFAAILTNLPTGLAAPGDVQQTSVTKDGYSITLNITPNKIGKNEFKVDISQNGKKVQNLEQVTLSLICLDMDMGENKVQFTKNDLQNSKPVTGVLSMAGRWRVHVHGLTSSLENIDADFTITAGS</sequence>
<evidence type="ECO:0000256" key="9">
    <source>
        <dbReference type="SAM" id="Phobius"/>
    </source>
</evidence>
<accession>A0A2N3LKB6</accession>
<feature type="domain" description="Copper resistance protein D" evidence="11">
    <location>
        <begin position="329"/>
        <end position="419"/>
    </location>
</feature>
<proteinExistence type="predicted"/>
<dbReference type="InterPro" id="IPR014755">
    <property type="entry name" value="Cu-Rt/internalin_Ig-like"/>
</dbReference>
<dbReference type="GO" id="GO:0042597">
    <property type="term" value="C:periplasmic space"/>
    <property type="evidence" value="ECO:0007669"/>
    <property type="project" value="InterPro"/>
</dbReference>
<keyword evidence="4" id="KW-0479">Metal-binding</keyword>
<feature type="transmembrane region" description="Helical" evidence="9">
    <location>
        <begin position="332"/>
        <end position="349"/>
    </location>
</feature>
<gene>
    <name evidence="12" type="ORF">CWO92_11570</name>
</gene>
<protein>
    <submittedName>
        <fullName evidence="12">Copper resistance protein</fullName>
    </submittedName>
</protein>
<dbReference type="SUPFAM" id="SSF81296">
    <property type="entry name" value="E set domains"/>
    <property type="match status" value="1"/>
</dbReference>
<evidence type="ECO:0000259" key="11">
    <source>
        <dbReference type="Pfam" id="PF05425"/>
    </source>
</evidence>
<feature type="transmembrane region" description="Helical" evidence="9">
    <location>
        <begin position="192"/>
        <end position="211"/>
    </location>
</feature>
<feature type="transmembrane region" description="Helical" evidence="9">
    <location>
        <begin position="231"/>
        <end position="253"/>
    </location>
</feature>
<feature type="transmembrane region" description="Helical" evidence="9">
    <location>
        <begin position="369"/>
        <end position="389"/>
    </location>
</feature>
<dbReference type="Pfam" id="PF05425">
    <property type="entry name" value="CopD"/>
    <property type="match status" value="1"/>
</dbReference>
<dbReference type="EMBL" id="PIQO01000007">
    <property type="protein sequence ID" value="PKR84993.1"/>
    <property type="molecule type" value="Genomic_DNA"/>
</dbReference>
<evidence type="ECO:0000256" key="3">
    <source>
        <dbReference type="ARBA" id="ARBA00022692"/>
    </source>
</evidence>
<dbReference type="InterPro" id="IPR008457">
    <property type="entry name" value="Cu-R_CopD_dom"/>
</dbReference>
<keyword evidence="13" id="KW-1185">Reference proteome</keyword>
<dbReference type="OrthoDB" id="2353937at2"/>
<keyword evidence="2" id="KW-1003">Cell membrane</keyword>
<feature type="domain" description="CopC" evidence="10">
    <location>
        <begin position="27"/>
        <end position="123"/>
    </location>
</feature>
<reference evidence="12 13" key="1">
    <citation type="submission" date="2017-11" db="EMBL/GenBank/DDBJ databases">
        <title>Bacillus camelliae sp. nov., isolated from pu'er tea.</title>
        <authorList>
            <person name="Niu L."/>
        </authorList>
    </citation>
    <scope>NUCLEOTIDE SEQUENCE [LARGE SCALE GENOMIC DNA]</scope>
    <source>
        <strain evidence="12 13">7578-1</strain>
    </source>
</reference>
<evidence type="ECO:0000256" key="4">
    <source>
        <dbReference type="ARBA" id="ARBA00022723"/>
    </source>
</evidence>